<accession>A0A0K2SV42</accession>
<organism evidence="1">
    <name type="scientific">Lepeophtheirus salmonis</name>
    <name type="common">Salmon louse</name>
    <name type="synonym">Caligus salmonis</name>
    <dbReference type="NCBI Taxonomy" id="72036"/>
    <lineage>
        <taxon>Eukaryota</taxon>
        <taxon>Metazoa</taxon>
        <taxon>Ecdysozoa</taxon>
        <taxon>Arthropoda</taxon>
        <taxon>Crustacea</taxon>
        <taxon>Multicrustacea</taxon>
        <taxon>Hexanauplia</taxon>
        <taxon>Copepoda</taxon>
        <taxon>Siphonostomatoida</taxon>
        <taxon>Caligidae</taxon>
        <taxon>Lepeophtheirus</taxon>
    </lineage>
</organism>
<dbReference type="AlphaFoldDB" id="A0A0K2SV42"/>
<evidence type="ECO:0000313" key="1">
    <source>
        <dbReference type="EMBL" id="CDW17513.1"/>
    </source>
</evidence>
<name>A0A0K2SV42_LEPSM</name>
<protein>
    <submittedName>
        <fullName evidence="1">Putative LOC101238983 [Hydra vulgaris]</fullName>
    </submittedName>
</protein>
<proteinExistence type="predicted"/>
<dbReference type="EMBL" id="HACA01000152">
    <property type="protein sequence ID" value="CDW17513.1"/>
    <property type="molecule type" value="Transcribed_RNA"/>
</dbReference>
<reference evidence="1" key="1">
    <citation type="submission" date="2014-05" db="EMBL/GenBank/DDBJ databases">
        <authorList>
            <person name="Chronopoulou M."/>
        </authorList>
    </citation>
    <scope>NUCLEOTIDE SEQUENCE</scope>
    <source>
        <tissue evidence="1">Whole organism</tissue>
    </source>
</reference>
<sequence>MVTDFLVPQIEAHGLHDIWFQQTTTCHTARVIMDLLGHHLGEQLISRFDPVNHTFGLFSLGLRKSKSLCG</sequence>